<keyword evidence="3" id="KW-1185">Reference proteome</keyword>
<dbReference type="EMBL" id="CAJVRM010000104">
    <property type="protein sequence ID" value="CAG8974462.1"/>
    <property type="molecule type" value="Genomic_DNA"/>
</dbReference>
<dbReference type="OrthoDB" id="66144at2759"/>
<evidence type="ECO:0000313" key="2">
    <source>
        <dbReference type="EMBL" id="CAG8974462.1"/>
    </source>
</evidence>
<protein>
    <recommendedName>
        <fullName evidence="1">Methyltransferase domain-containing protein</fullName>
    </recommendedName>
</protein>
<dbReference type="Gene3D" id="3.40.50.150">
    <property type="entry name" value="Vaccinia Virus protein VP39"/>
    <property type="match status" value="1"/>
</dbReference>
<accession>A0A9N9Q4H8</accession>
<proteinExistence type="predicted"/>
<dbReference type="CDD" id="cd02440">
    <property type="entry name" value="AdoMet_MTases"/>
    <property type="match status" value="1"/>
</dbReference>
<sequence>MSPNTLESIKSYYNARAPGYDTETNFHPHQASDYLHWISPKPGMHILDLACGTGAITLPLKRAVGPTGRVVGADISDVSLEIARSKAEDEGLDIEWVECDISTIYAVPGIEEGSFDVVSCAAALVLLKDPGMAVREWARLLKPGGLLITGVLTGDTMVRGIVLDRVAEEEVMGLLRSAGLDGGESFLTESYAEPKYLDVEKAGEMFDALFEEAPVPRTWYADLVVPSRREKSKEIFEREMKKLAGPDGKLVEYVRFHMAIGRKV</sequence>
<dbReference type="PANTHER" id="PTHR43464">
    <property type="entry name" value="METHYLTRANSFERASE"/>
    <property type="match status" value="1"/>
</dbReference>
<dbReference type="InterPro" id="IPR029063">
    <property type="entry name" value="SAM-dependent_MTases_sf"/>
</dbReference>
<dbReference type="Pfam" id="PF13649">
    <property type="entry name" value="Methyltransf_25"/>
    <property type="match status" value="1"/>
</dbReference>
<evidence type="ECO:0000313" key="3">
    <source>
        <dbReference type="Proteomes" id="UP000701801"/>
    </source>
</evidence>
<dbReference type="GO" id="GO:0010420">
    <property type="term" value="F:polyprenyldihydroxybenzoate methyltransferase activity"/>
    <property type="evidence" value="ECO:0007669"/>
    <property type="project" value="TreeGrafter"/>
</dbReference>
<dbReference type="Proteomes" id="UP000701801">
    <property type="component" value="Unassembled WGS sequence"/>
</dbReference>
<dbReference type="AlphaFoldDB" id="A0A9N9Q4H8"/>
<comment type="caution">
    <text evidence="2">The sequence shown here is derived from an EMBL/GenBank/DDBJ whole genome shotgun (WGS) entry which is preliminary data.</text>
</comment>
<evidence type="ECO:0000259" key="1">
    <source>
        <dbReference type="Pfam" id="PF13649"/>
    </source>
</evidence>
<reference evidence="2" key="1">
    <citation type="submission" date="2021-07" db="EMBL/GenBank/DDBJ databases">
        <authorList>
            <person name="Durling M."/>
        </authorList>
    </citation>
    <scope>NUCLEOTIDE SEQUENCE</scope>
</reference>
<organism evidence="2 3">
    <name type="scientific">Hymenoscyphus albidus</name>
    <dbReference type="NCBI Taxonomy" id="595503"/>
    <lineage>
        <taxon>Eukaryota</taxon>
        <taxon>Fungi</taxon>
        <taxon>Dikarya</taxon>
        <taxon>Ascomycota</taxon>
        <taxon>Pezizomycotina</taxon>
        <taxon>Leotiomycetes</taxon>
        <taxon>Helotiales</taxon>
        <taxon>Helotiaceae</taxon>
        <taxon>Hymenoscyphus</taxon>
    </lineage>
</organism>
<dbReference type="PANTHER" id="PTHR43464:SF89">
    <property type="entry name" value="METHYLTRANSFERASE"/>
    <property type="match status" value="1"/>
</dbReference>
<feature type="domain" description="Methyltransferase" evidence="1">
    <location>
        <begin position="46"/>
        <end position="145"/>
    </location>
</feature>
<gene>
    <name evidence="2" type="ORF">HYALB_00004158</name>
</gene>
<dbReference type="InterPro" id="IPR041698">
    <property type="entry name" value="Methyltransf_25"/>
</dbReference>
<dbReference type="SUPFAM" id="SSF53335">
    <property type="entry name" value="S-adenosyl-L-methionine-dependent methyltransferases"/>
    <property type="match status" value="1"/>
</dbReference>
<name>A0A9N9Q4H8_9HELO</name>